<dbReference type="GO" id="GO:0000815">
    <property type="term" value="C:ESCRT III complex"/>
    <property type="evidence" value="ECO:0007669"/>
    <property type="project" value="TreeGrafter"/>
</dbReference>
<dbReference type="EMBL" id="KQ257465">
    <property type="protein sequence ID" value="KNC97161.1"/>
    <property type="molecule type" value="Genomic_DNA"/>
</dbReference>
<dbReference type="InterPro" id="IPR005024">
    <property type="entry name" value="Snf7_fam"/>
</dbReference>
<dbReference type="GO" id="GO:0005771">
    <property type="term" value="C:multivesicular body"/>
    <property type="evidence" value="ECO:0007669"/>
    <property type="project" value="TreeGrafter"/>
</dbReference>
<keyword evidence="6" id="KW-0472">Membrane</keyword>
<name>A0A0L0H889_SPIPD</name>
<evidence type="ECO:0000256" key="2">
    <source>
        <dbReference type="ARBA" id="ARBA00006190"/>
    </source>
</evidence>
<reference evidence="8 9" key="1">
    <citation type="submission" date="2009-08" db="EMBL/GenBank/DDBJ databases">
        <title>The Genome Sequence of Spizellomyces punctatus strain DAOM BR117.</title>
        <authorList>
            <consortium name="The Broad Institute Genome Sequencing Platform"/>
            <person name="Russ C."/>
            <person name="Cuomo C."/>
            <person name="Shea T."/>
            <person name="Young S.K."/>
            <person name="Zeng Q."/>
            <person name="Koehrsen M."/>
            <person name="Haas B."/>
            <person name="Borodovsky M."/>
            <person name="Guigo R."/>
            <person name="Alvarado L."/>
            <person name="Berlin A."/>
            <person name="Bochicchio J."/>
            <person name="Borenstein D."/>
            <person name="Chapman S."/>
            <person name="Chen Z."/>
            <person name="Engels R."/>
            <person name="Freedman E."/>
            <person name="Gellesch M."/>
            <person name="Goldberg J."/>
            <person name="Griggs A."/>
            <person name="Gujja S."/>
            <person name="Heiman D."/>
            <person name="Hepburn T."/>
            <person name="Howarth C."/>
            <person name="Jen D."/>
            <person name="Larson L."/>
            <person name="Lewis B."/>
            <person name="Mehta T."/>
            <person name="Park D."/>
            <person name="Pearson M."/>
            <person name="Roberts A."/>
            <person name="Saif S."/>
            <person name="Shenoy N."/>
            <person name="Sisk P."/>
            <person name="Stolte C."/>
            <person name="Sykes S."/>
            <person name="Thomson T."/>
            <person name="Walk T."/>
            <person name="White J."/>
            <person name="Yandava C."/>
            <person name="Burger G."/>
            <person name="Gray M.W."/>
            <person name="Holland P.W.H."/>
            <person name="King N."/>
            <person name="Lang F.B.F."/>
            <person name="Roger A.J."/>
            <person name="Ruiz-Trillo I."/>
            <person name="Lander E."/>
            <person name="Nusbaum C."/>
        </authorList>
    </citation>
    <scope>NUCLEOTIDE SEQUENCE [LARGE SCALE GENOMIC DNA]</scope>
    <source>
        <strain evidence="8 9">DAOM BR117</strain>
    </source>
</reference>
<dbReference type="GO" id="GO:0015031">
    <property type="term" value="P:protein transport"/>
    <property type="evidence" value="ECO:0007669"/>
    <property type="project" value="UniProtKB-KW"/>
</dbReference>
<sequence>MLSALNSHPLEFYANMGNLLGKDKSKGPKITSKDKAILDLKIQRDKLRQYQKKIQVILSREVEVAKHHLRSGDQGRALLALKKKKYQEHLLAETDQQLLNLEQLTSQIEFALVEQDVVKGLQQGNEILKQIHQEMSLDAVQKLMDDTADAIAYQAEIDELISGKISPEDEEEIMAQLDALEAEEIAARLPDVPAAKGKGSEATQSVSANKLPIDLNDLPPVPTKELPRLEEPDEAAEHAKISKIAKARAEPKLEEPLMA</sequence>
<evidence type="ECO:0000256" key="5">
    <source>
        <dbReference type="ARBA" id="ARBA00022927"/>
    </source>
</evidence>
<dbReference type="GO" id="GO:0006900">
    <property type="term" value="P:vesicle budding from membrane"/>
    <property type="evidence" value="ECO:0007669"/>
    <property type="project" value="TreeGrafter"/>
</dbReference>
<dbReference type="GeneID" id="27690760"/>
<dbReference type="Pfam" id="PF03357">
    <property type="entry name" value="Snf7"/>
    <property type="match status" value="1"/>
</dbReference>
<gene>
    <name evidence="8" type="ORF">SPPG_07551</name>
</gene>
<feature type="compositionally biased region" description="Basic and acidic residues" evidence="7">
    <location>
        <begin position="247"/>
        <end position="259"/>
    </location>
</feature>
<dbReference type="RefSeq" id="XP_016605201.1">
    <property type="nucleotide sequence ID" value="XM_016755717.1"/>
</dbReference>
<evidence type="ECO:0000256" key="7">
    <source>
        <dbReference type="SAM" id="MobiDB-lite"/>
    </source>
</evidence>
<evidence type="ECO:0008006" key="10">
    <source>
        <dbReference type="Google" id="ProtNLM"/>
    </source>
</evidence>
<protein>
    <recommendedName>
        <fullName evidence="10">Charged multivesicular body protein 6</fullName>
    </recommendedName>
</protein>
<evidence type="ECO:0000313" key="9">
    <source>
        <dbReference type="Proteomes" id="UP000053201"/>
    </source>
</evidence>
<dbReference type="AlphaFoldDB" id="A0A0L0H889"/>
<dbReference type="Gene3D" id="1.10.287.1060">
    <property type="entry name" value="ESAT-6-like"/>
    <property type="match status" value="1"/>
</dbReference>
<evidence type="ECO:0000256" key="4">
    <source>
        <dbReference type="ARBA" id="ARBA00022753"/>
    </source>
</evidence>
<keyword evidence="4" id="KW-0967">Endosome</keyword>
<dbReference type="Proteomes" id="UP000053201">
    <property type="component" value="Unassembled WGS sequence"/>
</dbReference>
<dbReference type="STRING" id="645134.A0A0L0H889"/>
<dbReference type="PANTHER" id="PTHR22761">
    <property type="entry name" value="CHARGED MULTIVESICULAR BODY PROTEIN"/>
    <property type="match status" value="1"/>
</dbReference>
<evidence type="ECO:0000313" key="8">
    <source>
        <dbReference type="EMBL" id="KNC97161.1"/>
    </source>
</evidence>
<proteinExistence type="inferred from homology"/>
<comment type="similarity">
    <text evidence="2">Belongs to the SNF7 family.</text>
</comment>
<feature type="compositionally biased region" description="Basic and acidic residues" evidence="7">
    <location>
        <begin position="225"/>
        <end position="240"/>
    </location>
</feature>
<keyword evidence="5" id="KW-0653">Protein transport</keyword>
<feature type="region of interest" description="Disordered" evidence="7">
    <location>
        <begin position="191"/>
        <end position="259"/>
    </location>
</feature>
<dbReference type="eggNOG" id="KOG2910">
    <property type="taxonomic scope" value="Eukaryota"/>
</dbReference>
<evidence type="ECO:0000256" key="1">
    <source>
        <dbReference type="ARBA" id="ARBA00004608"/>
    </source>
</evidence>
<dbReference type="OMA" id="RAKQPAM"/>
<organism evidence="8 9">
    <name type="scientific">Spizellomyces punctatus (strain DAOM BR117)</name>
    <dbReference type="NCBI Taxonomy" id="645134"/>
    <lineage>
        <taxon>Eukaryota</taxon>
        <taxon>Fungi</taxon>
        <taxon>Fungi incertae sedis</taxon>
        <taxon>Chytridiomycota</taxon>
        <taxon>Chytridiomycota incertae sedis</taxon>
        <taxon>Chytridiomycetes</taxon>
        <taxon>Spizellomycetales</taxon>
        <taxon>Spizellomycetaceae</taxon>
        <taxon>Spizellomyces</taxon>
    </lineage>
</organism>
<dbReference type="FunCoup" id="A0A0L0H889">
    <property type="interactions" value="326"/>
</dbReference>
<evidence type="ECO:0000256" key="3">
    <source>
        <dbReference type="ARBA" id="ARBA00022448"/>
    </source>
</evidence>
<dbReference type="OrthoDB" id="441172at2759"/>
<dbReference type="VEuPathDB" id="FungiDB:SPPG_07551"/>
<accession>A0A0L0H889</accession>
<dbReference type="GO" id="GO:0032511">
    <property type="term" value="P:late endosome to vacuole transport via multivesicular body sorting pathway"/>
    <property type="evidence" value="ECO:0007669"/>
    <property type="project" value="TreeGrafter"/>
</dbReference>
<evidence type="ECO:0000256" key="6">
    <source>
        <dbReference type="ARBA" id="ARBA00023136"/>
    </source>
</evidence>
<keyword evidence="3" id="KW-0813">Transport</keyword>
<comment type="subcellular location">
    <subcellularLocation>
        <location evidence="1">Endosome membrane</location>
    </subcellularLocation>
</comment>
<keyword evidence="9" id="KW-1185">Reference proteome</keyword>
<dbReference type="InParanoid" id="A0A0L0H889"/>
<dbReference type="PANTHER" id="PTHR22761:SF5">
    <property type="entry name" value="CHARGED MULTIVESICULAR BODY PROTEIN 6"/>
    <property type="match status" value="1"/>
</dbReference>